<feature type="transmembrane region" description="Helical" evidence="1">
    <location>
        <begin position="91"/>
        <end position="115"/>
    </location>
</feature>
<accession>E6TVK2</accession>
<keyword evidence="3" id="KW-1185">Reference proteome</keyword>
<organism evidence="2 3">
    <name type="scientific">Evansella cellulosilytica (strain ATCC 21833 / DSM 2522 / FERM P-1141 / JCM 9156 / N-4)</name>
    <name type="common">Bacillus cellulosilyticus</name>
    <dbReference type="NCBI Taxonomy" id="649639"/>
    <lineage>
        <taxon>Bacteria</taxon>
        <taxon>Bacillati</taxon>
        <taxon>Bacillota</taxon>
        <taxon>Bacilli</taxon>
        <taxon>Bacillales</taxon>
        <taxon>Bacillaceae</taxon>
        <taxon>Evansella</taxon>
    </lineage>
</organism>
<feature type="transmembrane region" description="Helical" evidence="1">
    <location>
        <begin position="144"/>
        <end position="165"/>
    </location>
</feature>
<dbReference type="AlphaFoldDB" id="E6TVK2"/>
<keyword evidence="1" id="KW-1133">Transmembrane helix</keyword>
<sequence>MFSFDMFEVIIVGFIYSIILSVLVVFIQYINPRILLQSYPKSIQEKVMGKSKKEQMHTKIFGSIFMILSFGIPLLYAIYLDNLYSLSYMEIWIVSFIIINIFNLVDLVIIDWIIICKVTPSFTVIPGTDGHPDYKNYLFHIKGFGAGVLFSIIGSLLIATIVYVLF</sequence>
<dbReference type="KEGG" id="bco:Bcell_3891"/>
<evidence type="ECO:0000313" key="2">
    <source>
        <dbReference type="EMBL" id="ADU32130.1"/>
    </source>
</evidence>
<keyword evidence="1" id="KW-0472">Membrane</keyword>
<dbReference type="HOGENOM" id="CLU_111586_1_0_9"/>
<dbReference type="eggNOG" id="ENOG50303HU">
    <property type="taxonomic scope" value="Bacteria"/>
</dbReference>
<gene>
    <name evidence="2" type="ordered locus">Bcell_3891</name>
</gene>
<name>E6TVK2_EVAC2</name>
<protein>
    <recommendedName>
        <fullName evidence="4">Nitroreductase</fullName>
    </recommendedName>
</protein>
<evidence type="ECO:0008006" key="4">
    <source>
        <dbReference type="Google" id="ProtNLM"/>
    </source>
</evidence>
<proteinExistence type="predicted"/>
<feature type="transmembrane region" description="Helical" evidence="1">
    <location>
        <begin position="60"/>
        <end position="79"/>
    </location>
</feature>
<feature type="transmembrane region" description="Helical" evidence="1">
    <location>
        <begin position="6"/>
        <end position="30"/>
    </location>
</feature>
<dbReference type="Proteomes" id="UP000001401">
    <property type="component" value="Chromosome"/>
</dbReference>
<keyword evidence="1" id="KW-0812">Transmembrane</keyword>
<dbReference type="EMBL" id="CP002394">
    <property type="protein sequence ID" value="ADU32130.1"/>
    <property type="molecule type" value="Genomic_DNA"/>
</dbReference>
<reference evidence="2" key="1">
    <citation type="submission" date="2010-12" db="EMBL/GenBank/DDBJ databases">
        <title>Complete sequence of Bacillus cellulosilyticus DSM 2522.</title>
        <authorList>
            <consortium name="US DOE Joint Genome Institute"/>
            <person name="Lucas S."/>
            <person name="Copeland A."/>
            <person name="Lapidus A."/>
            <person name="Cheng J.-F."/>
            <person name="Bruce D."/>
            <person name="Goodwin L."/>
            <person name="Pitluck S."/>
            <person name="Chertkov O."/>
            <person name="Detter J.C."/>
            <person name="Han C."/>
            <person name="Tapia R."/>
            <person name="Land M."/>
            <person name="Hauser L."/>
            <person name="Jeffries C."/>
            <person name="Kyrpides N."/>
            <person name="Ivanova N."/>
            <person name="Mikhailova N."/>
            <person name="Brumm P."/>
            <person name="Mead D."/>
            <person name="Woyke T."/>
        </authorList>
    </citation>
    <scope>NUCLEOTIDE SEQUENCE [LARGE SCALE GENOMIC DNA]</scope>
    <source>
        <strain evidence="2">DSM 2522</strain>
    </source>
</reference>
<dbReference type="RefSeq" id="WP_013490460.1">
    <property type="nucleotide sequence ID" value="NC_014829.1"/>
</dbReference>
<evidence type="ECO:0000256" key="1">
    <source>
        <dbReference type="SAM" id="Phobius"/>
    </source>
</evidence>
<evidence type="ECO:0000313" key="3">
    <source>
        <dbReference type="Proteomes" id="UP000001401"/>
    </source>
</evidence>
<dbReference type="OrthoDB" id="359342at2"/>